<dbReference type="EC" id="2.7.11.1" evidence="2"/>
<feature type="region of interest" description="Disordered" evidence="8">
    <location>
        <begin position="951"/>
        <end position="970"/>
    </location>
</feature>
<dbReference type="PROSITE" id="PS00107">
    <property type="entry name" value="PROTEIN_KINASE_ATP"/>
    <property type="match status" value="1"/>
</dbReference>
<dbReference type="Pfam" id="PF13432">
    <property type="entry name" value="TPR_16"/>
    <property type="match status" value="2"/>
</dbReference>
<evidence type="ECO:0000256" key="8">
    <source>
        <dbReference type="SAM" id="MobiDB-lite"/>
    </source>
</evidence>
<dbReference type="EMBL" id="JARRAG010000003">
    <property type="protein sequence ID" value="MDG3008080.1"/>
    <property type="molecule type" value="Genomic_DNA"/>
</dbReference>
<feature type="region of interest" description="Disordered" evidence="8">
    <location>
        <begin position="188"/>
        <end position="222"/>
    </location>
</feature>
<dbReference type="CDD" id="cd14014">
    <property type="entry name" value="STKc_PknB_like"/>
    <property type="match status" value="1"/>
</dbReference>
<keyword evidence="4 7" id="KW-0547">Nucleotide-binding</keyword>
<evidence type="ECO:0000256" key="2">
    <source>
        <dbReference type="ARBA" id="ARBA00012513"/>
    </source>
</evidence>
<dbReference type="InterPro" id="IPR011990">
    <property type="entry name" value="TPR-like_helical_dom_sf"/>
</dbReference>
<keyword evidence="3 10" id="KW-0808">Transferase</keyword>
<evidence type="ECO:0000256" key="5">
    <source>
        <dbReference type="ARBA" id="ARBA00022777"/>
    </source>
</evidence>
<accession>A0ABT6FL27</accession>
<dbReference type="SUPFAM" id="SSF56112">
    <property type="entry name" value="Protein kinase-like (PK-like)"/>
    <property type="match status" value="1"/>
</dbReference>
<dbReference type="RefSeq" id="WP_277864408.1">
    <property type="nucleotide sequence ID" value="NZ_JARRAG010000003.1"/>
</dbReference>
<evidence type="ECO:0000256" key="7">
    <source>
        <dbReference type="PROSITE-ProRule" id="PRU10141"/>
    </source>
</evidence>
<dbReference type="InterPro" id="IPR008271">
    <property type="entry name" value="Ser/Thr_kinase_AS"/>
</dbReference>
<evidence type="ECO:0000256" key="4">
    <source>
        <dbReference type="ARBA" id="ARBA00022741"/>
    </source>
</evidence>
<evidence type="ECO:0000256" key="1">
    <source>
        <dbReference type="ARBA" id="ARBA00010886"/>
    </source>
</evidence>
<keyword evidence="11" id="KW-1185">Reference proteome</keyword>
<dbReference type="SMART" id="SM00220">
    <property type="entry name" value="S_TKc"/>
    <property type="match status" value="1"/>
</dbReference>
<dbReference type="InterPro" id="IPR019734">
    <property type="entry name" value="TPR_rpt"/>
</dbReference>
<dbReference type="PROSITE" id="PS50011">
    <property type="entry name" value="PROTEIN_KINASE_DOM"/>
    <property type="match status" value="1"/>
</dbReference>
<gene>
    <name evidence="10" type="ORF">PZE19_30310</name>
</gene>
<evidence type="ECO:0000259" key="9">
    <source>
        <dbReference type="PROSITE" id="PS50011"/>
    </source>
</evidence>
<dbReference type="PROSITE" id="PS00108">
    <property type="entry name" value="PROTEIN_KINASE_ST"/>
    <property type="match status" value="1"/>
</dbReference>
<feature type="compositionally biased region" description="Low complexity" evidence="8">
    <location>
        <begin position="191"/>
        <end position="206"/>
    </location>
</feature>
<evidence type="ECO:0000313" key="10">
    <source>
        <dbReference type="EMBL" id="MDG3008080.1"/>
    </source>
</evidence>
<dbReference type="InterPro" id="IPR050660">
    <property type="entry name" value="NEK_Ser/Thr_kinase"/>
</dbReference>
<dbReference type="Gene3D" id="1.10.510.10">
    <property type="entry name" value="Transferase(Phosphotransferase) domain 1"/>
    <property type="match status" value="2"/>
</dbReference>
<keyword evidence="6 7" id="KW-0067">ATP-binding</keyword>
<dbReference type="Proteomes" id="UP001216907">
    <property type="component" value="Unassembled WGS sequence"/>
</dbReference>
<dbReference type="InterPro" id="IPR000719">
    <property type="entry name" value="Prot_kinase_dom"/>
</dbReference>
<proteinExistence type="inferred from homology"/>
<dbReference type="InterPro" id="IPR017441">
    <property type="entry name" value="Protein_kinase_ATP_BS"/>
</dbReference>
<sequence length="970" mass="105458">MDIPSWPAGFEGVARDAGPIPPPSTRDRPRRRTPAMRRTPTETASWIGSQADPPQRAGSGPHRRIAGPVRMPEAGEAFLGFRLVAELGRGSFARVFLANQGELADRPVVLKVACALEGETWTLARLQHTHVVPIYSVHRSERLQAFCMPYLGPTTLADVLADVAGRDEPPGSGRDLLETLQARSRARFEAAEATSREAGPASEGAAAPPPRPPQERAASGMAQVTRRMLEGMSYIEAALWILSCLADGLGHAHERGILHRDLKPANVLITDEGQPLLLDFNLSQDESTTGRPRAVGGTLPYMSPEHLDAFRGADRRVDARSDLYSLGVILYELLTGRPPFAGRAGMPAPELVARMIEDRTGPPPDPRPWNHAVSPAVASIVRHCLEPDPDRRYQTAGELREDLRRQIEHRPLRYAADASPRERLGKWARRHPRLTSPGTLAALAVTLAVALAGGLGLGAHRAGMRERAREARARFARDFDEARSALNSSGVDASRRREGIDACRRALGLGPGGGGPSRDVADPGSYLDLDARGRWTQDRGEAFWLLAQATWLEAAERGDDERAEAEVRRALAWNREAEACHPDGGVPAALWSQRAELLARLGRAGEARAFAARAAAAPPLTARDHYLAAVDHAVRGRFEAALGPLREATRLDPGLWWPWSLRGVCHDRLGQDVDALGCYQACIALRPADPWPHFNRGLVHLRRREPARALADFDEALRQAPGRPDVLLDRALALHQLGRYGEAVRDVDLALERGAGPARAVFMRARIRGDAGDAEGARRDRELGMTFRPTDEPGWIARGLARADSDPDGALEDFRQALRLDPRSLAALQNSAHVLSRTPERAEEAIRLLGRALEAFPDYVPARSGRGVLLARLGRREEALADAEGALSRDSSPATLYQLAGVYAQTSRREPGDAAAALGLLSRALRGGFGWDLVAVDPDLDPIRARPEFARWQRAASPPGPAVSPSLGKR</sequence>
<dbReference type="PANTHER" id="PTHR43671">
    <property type="entry name" value="SERINE/THREONINE-PROTEIN KINASE NEK"/>
    <property type="match status" value="1"/>
</dbReference>
<dbReference type="PANTHER" id="PTHR43671:SF13">
    <property type="entry name" value="SERINE_THREONINE-PROTEIN KINASE NEK2"/>
    <property type="match status" value="1"/>
</dbReference>
<feature type="domain" description="Protein kinase" evidence="9">
    <location>
        <begin position="81"/>
        <end position="412"/>
    </location>
</feature>
<keyword evidence="5 10" id="KW-0418">Kinase</keyword>
<reference evidence="10 11" key="1">
    <citation type="submission" date="2023-03" db="EMBL/GenBank/DDBJ databases">
        <title>Paludisphaera mucosa sp. nov. a novel planctomycete from northern fen.</title>
        <authorList>
            <person name="Ivanova A."/>
        </authorList>
    </citation>
    <scope>NUCLEOTIDE SEQUENCE [LARGE SCALE GENOMIC DNA]</scope>
    <source>
        <strain evidence="10 11">Pla2</strain>
    </source>
</reference>
<comment type="similarity">
    <text evidence="1">Belongs to the protein kinase superfamily. NEK Ser/Thr protein kinase family. NIMA subfamily.</text>
</comment>
<dbReference type="SMART" id="SM00028">
    <property type="entry name" value="TPR"/>
    <property type="match status" value="7"/>
</dbReference>
<protein>
    <recommendedName>
        <fullName evidence="2">non-specific serine/threonine protein kinase</fullName>
        <ecNumber evidence="2">2.7.11.1</ecNumber>
    </recommendedName>
</protein>
<evidence type="ECO:0000313" key="11">
    <source>
        <dbReference type="Proteomes" id="UP001216907"/>
    </source>
</evidence>
<dbReference type="GO" id="GO:0004674">
    <property type="term" value="F:protein serine/threonine kinase activity"/>
    <property type="evidence" value="ECO:0007669"/>
    <property type="project" value="UniProtKB-EC"/>
</dbReference>
<evidence type="ECO:0000256" key="3">
    <source>
        <dbReference type="ARBA" id="ARBA00022679"/>
    </source>
</evidence>
<name>A0ABT6FL27_9BACT</name>
<dbReference type="Gene3D" id="1.25.40.10">
    <property type="entry name" value="Tetratricopeptide repeat domain"/>
    <property type="match status" value="2"/>
</dbReference>
<dbReference type="SUPFAM" id="SSF48452">
    <property type="entry name" value="TPR-like"/>
    <property type="match status" value="2"/>
</dbReference>
<evidence type="ECO:0000256" key="6">
    <source>
        <dbReference type="ARBA" id="ARBA00022840"/>
    </source>
</evidence>
<feature type="region of interest" description="Disordered" evidence="8">
    <location>
        <begin position="1"/>
        <end position="67"/>
    </location>
</feature>
<feature type="binding site" evidence="7">
    <location>
        <position position="111"/>
    </location>
    <ligand>
        <name>ATP</name>
        <dbReference type="ChEBI" id="CHEBI:30616"/>
    </ligand>
</feature>
<organism evidence="10 11">
    <name type="scientific">Paludisphaera mucosa</name>
    <dbReference type="NCBI Taxonomy" id="3030827"/>
    <lineage>
        <taxon>Bacteria</taxon>
        <taxon>Pseudomonadati</taxon>
        <taxon>Planctomycetota</taxon>
        <taxon>Planctomycetia</taxon>
        <taxon>Isosphaerales</taxon>
        <taxon>Isosphaeraceae</taxon>
        <taxon>Paludisphaera</taxon>
    </lineage>
</organism>
<dbReference type="InterPro" id="IPR011009">
    <property type="entry name" value="Kinase-like_dom_sf"/>
</dbReference>
<dbReference type="Pfam" id="PF00069">
    <property type="entry name" value="Pkinase"/>
    <property type="match status" value="1"/>
</dbReference>
<comment type="caution">
    <text evidence="10">The sequence shown here is derived from an EMBL/GenBank/DDBJ whole genome shotgun (WGS) entry which is preliminary data.</text>
</comment>